<feature type="transmembrane region" description="Helical" evidence="6">
    <location>
        <begin position="12"/>
        <end position="31"/>
    </location>
</feature>
<comment type="subcellular location">
    <subcellularLocation>
        <location evidence="1">Membrane</location>
    </subcellularLocation>
</comment>
<evidence type="ECO:0000313" key="9">
    <source>
        <dbReference type="EMBL" id="MEO3681372.1"/>
    </source>
</evidence>
<dbReference type="SUPFAM" id="SSF58104">
    <property type="entry name" value="Methyl-accepting chemotaxis protein (MCP) signaling domain"/>
    <property type="match status" value="1"/>
</dbReference>
<dbReference type="PRINTS" id="PR00260">
    <property type="entry name" value="CHEMTRNSDUCR"/>
</dbReference>
<keyword evidence="6" id="KW-1133">Transmembrane helix</keyword>
<keyword evidence="5" id="KW-0175">Coiled coil</keyword>
<dbReference type="Pfam" id="PF00015">
    <property type="entry name" value="MCPsignal"/>
    <property type="match status" value="1"/>
</dbReference>
<evidence type="ECO:0000256" key="6">
    <source>
        <dbReference type="SAM" id="Phobius"/>
    </source>
</evidence>
<feature type="domain" description="HAMP" evidence="8">
    <location>
        <begin position="335"/>
        <end position="387"/>
    </location>
</feature>
<evidence type="ECO:0000256" key="2">
    <source>
        <dbReference type="ARBA" id="ARBA00023224"/>
    </source>
</evidence>
<dbReference type="InterPro" id="IPR004090">
    <property type="entry name" value="Chemotax_Me-accpt_rcpt"/>
</dbReference>
<comment type="similarity">
    <text evidence="3">Belongs to the methyl-accepting chemotaxis (MCP) protein family.</text>
</comment>
<proteinExistence type="inferred from homology"/>
<evidence type="ECO:0000259" key="7">
    <source>
        <dbReference type="PROSITE" id="PS50111"/>
    </source>
</evidence>
<dbReference type="SMART" id="SM00283">
    <property type="entry name" value="MA"/>
    <property type="match status" value="1"/>
</dbReference>
<gene>
    <name evidence="9" type="ORF">ABHN84_03590</name>
</gene>
<feature type="domain" description="Methyl-accepting transducer" evidence="7">
    <location>
        <begin position="392"/>
        <end position="628"/>
    </location>
</feature>
<evidence type="ECO:0000256" key="5">
    <source>
        <dbReference type="SAM" id="Coils"/>
    </source>
</evidence>
<keyword evidence="6" id="KW-0472">Membrane</keyword>
<reference evidence="9 10" key="1">
    <citation type="submission" date="2024-05" db="EMBL/GenBank/DDBJ databases">
        <title>Genome sequencing of Marine Estuary Bacteria, Shewanella vesiculosa and S. baltica, and Pseudomonas syringae.</title>
        <authorList>
            <person name="Gurung A."/>
            <person name="Maclea K.S."/>
        </authorList>
    </citation>
    <scope>NUCLEOTIDE SEQUENCE [LARGE SCALE GENOMIC DNA]</scope>
    <source>
        <strain evidence="9 10">1A</strain>
    </source>
</reference>
<sequence>MEKQTLLIAQKAKYLSVGLLVTVIMLIYIVMQTLALPVIQKEVEKKELLRISASVNEVRIELSKGSVLTQSLASLAETLPLDEQQFSALFPKIIDQFGNGNIAGGGIWPEPNAFSSGVALKSFFWARNASGQLDKIDDYNKPDGPGYHNEAWYIAGRSLKTGQCGWSEAYEDPVSGTAMVTCTVAINRAGKFWGVATVDLMLAGLDKLFKRQNQESGGFNFVLGQNNQIISFPSIRSSSLDMKKFSEVAAQDSSLQPLLSAINSGQTIIHLPEGVVEDSGSMLAIMDMAEEGMKIGIVLPDPIIQKPISDLSFSLYATLIPMLLFFVGILIFNANKVMQWVNETTAQIRMLISGGSAATLKIDRYDEIGKLKQAVNQYSEHLKGLLGQIANEAVEAKDRAKQLNEMSSMLKQRAESQLTENHMLAAAITEMSASAAEVARNTKSTSETVDESQGLIQRRMVDVEENSKANQELSQVLQKTADIINRLASDSQQMGTMLDVIKSISEQTNLLALNAAIEAARAGEQGRGFAVVADEVRTLAGRSQESASKIEAMIAQLQTSASQGVNIIVSSQSLSVESLARSEKVIAGFNEIIEVFSDISSSTSHIAMAASEQSSVSGEINQLAENIRVSNDLNAKDALELANVSSSSSELSNRLYDLSKGYA</sequence>
<evidence type="ECO:0000256" key="3">
    <source>
        <dbReference type="ARBA" id="ARBA00029447"/>
    </source>
</evidence>
<dbReference type="Pfam" id="PF22673">
    <property type="entry name" value="MCP-like_PDC_1"/>
    <property type="match status" value="1"/>
</dbReference>
<feature type="transmembrane region" description="Helical" evidence="6">
    <location>
        <begin position="313"/>
        <end position="332"/>
    </location>
</feature>
<dbReference type="PROSITE" id="PS50885">
    <property type="entry name" value="HAMP"/>
    <property type="match status" value="1"/>
</dbReference>
<name>A0ABV0FKM5_9GAMM</name>
<feature type="coiled-coil region" evidence="5">
    <location>
        <begin position="386"/>
        <end position="413"/>
    </location>
</feature>
<evidence type="ECO:0000259" key="8">
    <source>
        <dbReference type="PROSITE" id="PS50885"/>
    </source>
</evidence>
<dbReference type="Gene3D" id="1.10.287.950">
    <property type="entry name" value="Methyl-accepting chemotaxis protein"/>
    <property type="match status" value="1"/>
</dbReference>
<dbReference type="InterPro" id="IPR004089">
    <property type="entry name" value="MCPsignal_dom"/>
</dbReference>
<dbReference type="CDD" id="cd11386">
    <property type="entry name" value="MCP_signal"/>
    <property type="match status" value="1"/>
</dbReference>
<dbReference type="PROSITE" id="PS50111">
    <property type="entry name" value="CHEMOTAXIS_TRANSDUC_2"/>
    <property type="match status" value="1"/>
</dbReference>
<dbReference type="Proteomes" id="UP001477278">
    <property type="component" value="Unassembled WGS sequence"/>
</dbReference>
<dbReference type="CDD" id="cd12913">
    <property type="entry name" value="PDC1_MCP_like"/>
    <property type="match status" value="1"/>
</dbReference>
<protein>
    <submittedName>
        <fullName evidence="9">Methyl-accepting chemotaxis protein</fullName>
    </submittedName>
</protein>
<dbReference type="PANTHER" id="PTHR32089">
    <property type="entry name" value="METHYL-ACCEPTING CHEMOTAXIS PROTEIN MCPB"/>
    <property type="match status" value="1"/>
</dbReference>
<dbReference type="Gene3D" id="3.30.450.20">
    <property type="entry name" value="PAS domain"/>
    <property type="match status" value="1"/>
</dbReference>
<dbReference type="PANTHER" id="PTHR32089:SF112">
    <property type="entry name" value="LYSOZYME-LIKE PROTEIN-RELATED"/>
    <property type="match status" value="1"/>
</dbReference>
<comment type="caution">
    <text evidence="9">The sequence shown here is derived from an EMBL/GenBank/DDBJ whole genome shotgun (WGS) entry which is preliminary data.</text>
</comment>
<evidence type="ECO:0000256" key="1">
    <source>
        <dbReference type="ARBA" id="ARBA00004370"/>
    </source>
</evidence>
<dbReference type="InterPro" id="IPR003660">
    <property type="entry name" value="HAMP_dom"/>
</dbReference>
<keyword evidence="10" id="KW-1185">Reference proteome</keyword>
<accession>A0ABV0FKM5</accession>
<dbReference type="RefSeq" id="WP_124015479.1">
    <property type="nucleotide sequence ID" value="NZ_JAACRJ010000003.1"/>
</dbReference>
<evidence type="ECO:0000256" key="4">
    <source>
        <dbReference type="PROSITE-ProRule" id="PRU00284"/>
    </source>
</evidence>
<dbReference type="GeneID" id="90569867"/>
<organism evidence="9 10">
    <name type="scientific">Shewanella vesiculosa</name>
    <dbReference type="NCBI Taxonomy" id="518738"/>
    <lineage>
        <taxon>Bacteria</taxon>
        <taxon>Pseudomonadati</taxon>
        <taxon>Pseudomonadota</taxon>
        <taxon>Gammaproteobacteria</taxon>
        <taxon>Alteromonadales</taxon>
        <taxon>Shewanellaceae</taxon>
        <taxon>Shewanella</taxon>
    </lineage>
</organism>
<evidence type="ECO:0000313" key="10">
    <source>
        <dbReference type="Proteomes" id="UP001477278"/>
    </source>
</evidence>
<keyword evidence="2 4" id="KW-0807">Transducer</keyword>
<dbReference type="EMBL" id="JBDPZN010000001">
    <property type="protein sequence ID" value="MEO3681372.1"/>
    <property type="molecule type" value="Genomic_DNA"/>
</dbReference>
<keyword evidence="6" id="KW-0812">Transmembrane</keyword>